<proteinExistence type="predicted"/>
<sequence>MPGARLVLGLDMIQLLARYRVRTTKNPGYSSNSAQ</sequence>
<protein>
    <submittedName>
        <fullName evidence="1">Uncharacterized protein</fullName>
    </submittedName>
</protein>
<dbReference type="HOGENOM" id="CLU_3368769_0_0_1"/>
<reference key="1">
    <citation type="journal article" date="2014" name="PLoS Genet.">
        <title>Signature Gene Expression Reveals Novel Clues to the Molecular Mechanisms of Dimorphic Transition in Penicillium marneffei.</title>
        <authorList>
            <person name="Yang E."/>
            <person name="Wang G."/>
            <person name="Cai J."/>
            <person name="Woo P.C."/>
            <person name="Lau S.K."/>
            <person name="Yuen K.-Y."/>
            <person name="Chow W.-N."/>
            <person name="Lin X."/>
        </authorList>
    </citation>
    <scope>NUCLEOTIDE SEQUENCE [LARGE SCALE GENOMIC DNA]</scope>
    <source>
        <strain>PM1</strain>
    </source>
</reference>
<dbReference type="AlphaFoldDB" id="A0A093V9Z6"/>
<reference evidence="1" key="2">
    <citation type="journal article" date="2014" name="PLoS Genet.">
        <title>Signature gene expression reveals novel clues to the molecular mechanisms of dimorphic transition in Penicillium marneffei.</title>
        <authorList>
            <person name="Yang E."/>
            <person name="Wang G."/>
            <person name="Cai J."/>
            <person name="Woo P.C."/>
            <person name="Lau S.K."/>
            <person name="Yuen K.-Y."/>
            <person name="Chow W.-N."/>
            <person name="Lin X."/>
        </authorList>
    </citation>
    <scope>NUCLEOTIDE SEQUENCE</scope>
    <source>
        <strain evidence="1">PM1</strain>
    </source>
</reference>
<organism evidence="1">
    <name type="scientific">Talaromyces marneffei PM1</name>
    <dbReference type="NCBI Taxonomy" id="1077442"/>
    <lineage>
        <taxon>Eukaryota</taxon>
        <taxon>Fungi</taxon>
        <taxon>Dikarya</taxon>
        <taxon>Ascomycota</taxon>
        <taxon>Pezizomycotina</taxon>
        <taxon>Eurotiomycetes</taxon>
        <taxon>Eurotiomycetidae</taxon>
        <taxon>Eurotiales</taxon>
        <taxon>Trichocomaceae</taxon>
        <taxon>Talaromyces</taxon>
        <taxon>Talaromyces sect. Talaromyces</taxon>
    </lineage>
</organism>
<evidence type="ECO:0000313" key="1">
    <source>
        <dbReference type="EMBL" id="KFX46824.1"/>
    </source>
</evidence>
<dbReference type="EMBL" id="JPOX01000017">
    <property type="protein sequence ID" value="KFX46824.1"/>
    <property type="molecule type" value="Genomic_DNA"/>
</dbReference>
<name>A0A093V9Z6_TALMA</name>
<gene>
    <name evidence="1" type="ORF">GQ26_0170940</name>
</gene>
<accession>A0A093V9Z6</accession>
<comment type="caution">
    <text evidence="1">The sequence shown here is derived from an EMBL/GenBank/DDBJ whole genome shotgun (WGS) entry which is preliminary data.</text>
</comment>